<keyword evidence="5" id="KW-1185">Reference proteome</keyword>
<dbReference type="EMBL" id="CP018171">
    <property type="protein sequence ID" value="APH74036.1"/>
    <property type="molecule type" value="Genomic_DNA"/>
</dbReference>
<dbReference type="AlphaFoldDB" id="A0A1L3SX82"/>
<name>A0A1L3SX82_9HYPH</name>
<reference evidence="5" key="1">
    <citation type="submission" date="2016-11" db="EMBL/GenBank/DDBJ databases">
        <title>Mesorhizobium oceanicum sp. nov., isolated from deep seawater in South China Sea.</title>
        <authorList>
            <person name="Fu G.-Y."/>
        </authorList>
    </citation>
    <scope>NUCLEOTIDE SEQUENCE [LARGE SCALE GENOMIC DNA]</scope>
    <source>
        <strain evidence="5">B7</strain>
    </source>
</reference>
<gene>
    <name evidence="4" type="ORF">BSQ44_23690</name>
</gene>
<feature type="chain" id="PRO_5012656647" evidence="2">
    <location>
        <begin position="22"/>
        <end position="383"/>
    </location>
</feature>
<organism evidence="4 5">
    <name type="scientific">Aquibium oceanicum</name>
    <dbReference type="NCBI Taxonomy" id="1670800"/>
    <lineage>
        <taxon>Bacteria</taxon>
        <taxon>Pseudomonadati</taxon>
        <taxon>Pseudomonadota</taxon>
        <taxon>Alphaproteobacteria</taxon>
        <taxon>Hyphomicrobiales</taxon>
        <taxon>Phyllobacteriaceae</taxon>
        <taxon>Aquibium</taxon>
    </lineage>
</organism>
<dbReference type="PANTHER" id="PTHR36505">
    <property type="entry name" value="BLR1072 PROTEIN"/>
    <property type="match status" value="1"/>
</dbReference>
<keyword evidence="2" id="KW-0732">Signal</keyword>
<dbReference type="PANTHER" id="PTHR36505:SF1">
    <property type="entry name" value="BLR1072 PROTEIN"/>
    <property type="match status" value="1"/>
</dbReference>
<dbReference type="Pfam" id="PF05239">
    <property type="entry name" value="PRC"/>
    <property type="match status" value="2"/>
</dbReference>
<dbReference type="InterPro" id="IPR011033">
    <property type="entry name" value="PRC_barrel-like_sf"/>
</dbReference>
<accession>A0A1L3SX82</accession>
<dbReference type="SUPFAM" id="SSF50346">
    <property type="entry name" value="PRC-barrel domain"/>
    <property type="match status" value="2"/>
</dbReference>
<dbReference type="Gene3D" id="2.30.30.240">
    <property type="entry name" value="PRC-barrel domain"/>
    <property type="match status" value="2"/>
</dbReference>
<protein>
    <submittedName>
        <fullName evidence="4">Photosystem reaction center subunit H</fullName>
    </submittedName>
</protein>
<evidence type="ECO:0000313" key="5">
    <source>
        <dbReference type="Proteomes" id="UP000182840"/>
    </source>
</evidence>
<dbReference type="InterPro" id="IPR027275">
    <property type="entry name" value="PRC-brl_dom"/>
</dbReference>
<feature type="signal peptide" evidence="2">
    <location>
        <begin position="1"/>
        <end position="21"/>
    </location>
</feature>
<feature type="compositionally biased region" description="Low complexity" evidence="1">
    <location>
        <begin position="177"/>
        <end position="226"/>
    </location>
</feature>
<dbReference type="KEGG" id="meso:BSQ44_23690"/>
<feature type="domain" description="PRC-barrel" evidence="3">
    <location>
        <begin position="53"/>
        <end position="127"/>
    </location>
</feature>
<evidence type="ECO:0000313" key="4">
    <source>
        <dbReference type="EMBL" id="APH74036.1"/>
    </source>
</evidence>
<dbReference type="OrthoDB" id="7876889at2"/>
<evidence type="ECO:0000256" key="1">
    <source>
        <dbReference type="SAM" id="MobiDB-lite"/>
    </source>
</evidence>
<dbReference type="STRING" id="1670800.BSQ44_23690"/>
<dbReference type="Proteomes" id="UP000182840">
    <property type="component" value="Chromosome"/>
</dbReference>
<proteinExistence type="predicted"/>
<evidence type="ECO:0000259" key="3">
    <source>
        <dbReference type="Pfam" id="PF05239"/>
    </source>
</evidence>
<feature type="region of interest" description="Disordered" evidence="1">
    <location>
        <begin position="168"/>
        <end position="226"/>
    </location>
</feature>
<dbReference type="RefSeq" id="WP_072607500.1">
    <property type="nucleotide sequence ID" value="NZ_CP018171.1"/>
</dbReference>
<feature type="domain" description="PRC-barrel" evidence="3">
    <location>
        <begin position="279"/>
        <end position="358"/>
    </location>
</feature>
<sequence length="383" mass="40306">MIRNLLATTAVATLISTGAIAQTTTPTQPATQDPAAATMQQDAPMQIKAEGNLASNIIGEEVYNGTGDDAENIGEVNDLVIGKDGSIQAVVIGVGGFLGIGQKDVAIEYNLVEWVDRDDDRWMVVETTADALKAQQEFDRLAYQPMPADANVAETKPATAEDLANAPVEADQAEGDTVATAPADGATTTETETMAEAPAAETEQTDTMAAAPAEETAPAAAEGESDVDVVVVEPAEGEDANEETAQAPAEEVAPMNDNADQMETAAIDRSTLQPVDATGMSAEDFIGTTVYGANDDNVGEIGDIVLGQDGQIDAFIIDVGGFLGIGEKEVAVGMDQLEFLTDEDGNRYLYTNFTEEQLEAQPAYDEGSYAERRDEMRLVVPRS</sequence>
<evidence type="ECO:0000256" key="2">
    <source>
        <dbReference type="SAM" id="SignalP"/>
    </source>
</evidence>